<feature type="transmembrane region" description="Helical" evidence="1">
    <location>
        <begin position="41"/>
        <end position="65"/>
    </location>
</feature>
<gene>
    <name evidence="2" type="ORF">AMD00_20805</name>
</gene>
<dbReference type="EMBL" id="LILB01000008">
    <property type="protein sequence ID" value="KOO48043.1"/>
    <property type="molecule type" value="Genomic_DNA"/>
</dbReference>
<evidence type="ECO:0000313" key="3">
    <source>
        <dbReference type="Proteomes" id="UP000036867"/>
    </source>
</evidence>
<keyword evidence="1" id="KW-0472">Membrane</keyword>
<dbReference type="STRING" id="263475.AMD00_20805"/>
<organism evidence="2 3">
    <name type="scientific">Viridibacillus arvi</name>
    <dbReference type="NCBI Taxonomy" id="263475"/>
    <lineage>
        <taxon>Bacteria</taxon>
        <taxon>Bacillati</taxon>
        <taxon>Bacillota</taxon>
        <taxon>Bacilli</taxon>
        <taxon>Bacillales</taxon>
        <taxon>Caryophanaceae</taxon>
        <taxon>Viridibacillus</taxon>
    </lineage>
</organism>
<accession>A0A0M0LBJ7</accession>
<name>A0A0M0LBJ7_9BACL</name>
<keyword evidence="1" id="KW-1133">Transmembrane helix</keyword>
<evidence type="ECO:0000313" key="2">
    <source>
        <dbReference type="EMBL" id="KOO48043.1"/>
    </source>
</evidence>
<dbReference type="Proteomes" id="UP000036867">
    <property type="component" value="Unassembled WGS sequence"/>
</dbReference>
<evidence type="ECO:0000256" key="1">
    <source>
        <dbReference type="SAM" id="Phobius"/>
    </source>
</evidence>
<dbReference type="AlphaFoldDB" id="A0A0M0LBJ7"/>
<comment type="caution">
    <text evidence="2">The sequence shown here is derived from an EMBL/GenBank/DDBJ whole genome shotgun (WGS) entry which is preliminary data.</text>
</comment>
<sequence>MKREDNKPHVFIIVFFFYSRLQKNHRKLIDIYKIAHAIEGIFLLLSQIIGTFHFQGICFTCYKILK</sequence>
<protein>
    <submittedName>
        <fullName evidence="2">Uncharacterized protein</fullName>
    </submittedName>
</protein>
<keyword evidence="1" id="KW-0812">Transmembrane</keyword>
<keyword evidence="3" id="KW-1185">Reference proteome</keyword>
<proteinExistence type="predicted"/>
<reference evidence="3" key="1">
    <citation type="submission" date="2015-08" db="EMBL/GenBank/DDBJ databases">
        <title>Fjat-10028 dsm 16317.</title>
        <authorList>
            <person name="Liu B."/>
            <person name="Wang J."/>
            <person name="Zhu Y."/>
            <person name="Liu G."/>
            <person name="Chen Q."/>
            <person name="Chen Z."/>
            <person name="Lan J."/>
            <person name="Che J."/>
            <person name="Ge C."/>
            <person name="Shi H."/>
            <person name="Pan Z."/>
            <person name="Liu X."/>
        </authorList>
    </citation>
    <scope>NUCLEOTIDE SEQUENCE [LARGE SCALE GENOMIC DNA]</scope>
    <source>
        <strain evidence="3">DSM 16317</strain>
    </source>
</reference>